<dbReference type="PANTHER" id="PTHR11078:SF3">
    <property type="entry name" value="ANTITERMINATION NUSB DOMAIN-CONTAINING PROTEIN"/>
    <property type="match status" value="1"/>
</dbReference>
<evidence type="ECO:0000256" key="5">
    <source>
        <dbReference type="ARBA" id="ARBA00023163"/>
    </source>
</evidence>
<dbReference type="EMBL" id="JADIMV010000049">
    <property type="protein sequence ID" value="MBO8439556.1"/>
    <property type="molecule type" value="Genomic_DNA"/>
</dbReference>
<accession>A0A940DJI7</accession>
<comment type="similarity">
    <text evidence="1">Belongs to the NusB family.</text>
</comment>
<dbReference type="PANTHER" id="PTHR11078">
    <property type="entry name" value="N UTILIZATION SUBSTANCE PROTEIN B-RELATED"/>
    <property type="match status" value="1"/>
</dbReference>
<dbReference type="GO" id="GO:0003723">
    <property type="term" value="F:RNA binding"/>
    <property type="evidence" value="ECO:0007669"/>
    <property type="project" value="UniProtKB-KW"/>
</dbReference>
<dbReference type="GO" id="GO:0006353">
    <property type="term" value="P:DNA-templated transcription termination"/>
    <property type="evidence" value="ECO:0007669"/>
    <property type="project" value="InterPro"/>
</dbReference>
<gene>
    <name evidence="7" type="primary">nusB</name>
    <name evidence="7" type="ORF">IAC51_02790</name>
</gene>
<dbReference type="InterPro" id="IPR035926">
    <property type="entry name" value="NusB-like_sf"/>
</dbReference>
<organism evidence="7 8">
    <name type="scientific">Candidatus Aphodosoma intestinipullorum</name>
    <dbReference type="NCBI Taxonomy" id="2840674"/>
    <lineage>
        <taxon>Bacteria</taxon>
        <taxon>Pseudomonadati</taxon>
        <taxon>Bacteroidota</taxon>
        <taxon>Bacteroidia</taxon>
        <taxon>Bacteroidales</taxon>
        <taxon>Candidatus Aphodosoma</taxon>
    </lineage>
</organism>
<dbReference type="Proteomes" id="UP000712007">
    <property type="component" value="Unassembled WGS sequence"/>
</dbReference>
<evidence type="ECO:0000256" key="4">
    <source>
        <dbReference type="ARBA" id="ARBA00023015"/>
    </source>
</evidence>
<evidence type="ECO:0000256" key="1">
    <source>
        <dbReference type="ARBA" id="ARBA00005952"/>
    </source>
</evidence>
<dbReference type="Pfam" id="PF01029">
    <property type="entry name" value="NusB"/>
    <property type="match status" value="1"/>
</dbReference>
<dbReference type="InterPro" id="IPR011605">
    <property type="entry name" value="NusB_fam"/>
</dbReference>
<keyword evidence="2" id="KW-0889">Transcription antitermination</keyword>
<dbReference type="NCBIfam" id="TIGR01951">
    <property type="entry name" value="nusB"/>
    <property type="match status" value="1"/>
</dbReference>
<dbReference type="SUPFAM" id="SSF48013">
    <property type="entry name" value="NusB-like"/>
    <property type="match status" value="1"/>
</dbReference>
<keyword evidence="3" id="KW-0694">RNA-binding</keyword>
<name>A0A940DJI7_9BACT</name>
<feature type="domain" description="NusB/RsmB/TIM44" evidence="6">
    <location>
        <begin position="208"/>
        <end position="299"/>
    </location>
</feature>
<keyword evidence="5" id="KW-0804">Transcription</keyword>
<evidence type="ECO:0000256" key="2">
    <source>
        <dbReference type="ARBA" id="ARBA00022814"/>
    </source>
</evidence>
<dbReference type="InterPro" id="IPR006027">
    <property type="entry name" value="NusB_RsmB_TIM44"/>
</dbReference>
<dbReference type="GO" id="GO:0031564">
    <property type="term" value="P:transcription antitermination"/>
    <property type="evidence" value="ECO:0007669"/>
    <property type="project" value="UniProtKB-KW"/>
</dbReference>
<reference evidence="7" key="2">
    <citation type="journal article" date="2021" name="PeerJ">
        <title>Extensive microbial diversity within the chicken gut microbiome revealed by metagenomics and culture.</title>
        <authorList>
            <person name="Gilroy R."/>
            <person name="Ravi A."/>
            <person name="Getino M."/>
            <person name="Pursley I."/>
            <person name="Horton D.L."/>
            <person name="Alikhan N.F."/>
            <person name="Baker D."/>
            <person name="Gharbi K."/>
            <person name="Hall N."/>
            <person name="Watson M."/>
            <person name="Adriaenssens E.M."/>
            <person name="Foster-Nyarko E."/>
            <person name="Jarju S."/>
            <person name="Secka A."/>
            <person name="Antonio M."/>
            <person name="Oren A."/>
            <person name="Chaudhuri R.R."/>
            <person name="La Ragione R."/>
            <person name="Hildebrand F."/>
            <person name="Pallen M.J."/>
        </authorList>
    </citation>
    <scope>NUCLEOTIDE SEQUENCE</scope>
    <source>
        <strain evidence="7">3924</strain>
    </source>
</reference>
<dbReference type="GO" id="GO:0005829">
    <property type="term" value="C:cytosol"/>
    <property type="evidence" value="ECO:0007669"/>
    <property type="project" value="TreeGrafter"/>
</dbReference>
<comment type="caution">
    <text evidence="7">The sequence shown here is derived from an EMBL/GenBank/DDBJ whole genome shotgun (WGS) entry which is preliminary data.</text>
</comment>
<evidence type="ECO:0000259" key="6">
    <source>
        <dbReference type="Pfam" id="PF01029"/>
    </source>
</evidence>
<protein>
    <submittedName>
        <fullName evidence="7">Transcription antitermination factor NusB</fullName>
    </submittedName>
</protein>
<sequence>MINRVLLRIKLIQILYSYHVSGSSDPYAARNELLLSIKKAYDLYFYLFVLILDITRYAEMRIDFGRNKIRPTEEDLNPNMRFVENRFARQLAENTMLQEHLKDNPMSWSDYNNIIRNIFDKIEASSLYRNYMSSPETSYEDDKELWRRIFKNIIMRDEEICAGIEEILEEQSIYWVDNLEITASFVTKTIRMFSEGNGAGQELLPIFRNDGDRRFVLTMFDETVKNGQYAAELIKATLQNWEYDRIALMDIVIMKAAITELLNFPTIPVNATLNEFIEIAKSYSTERSGTFVNGVLDRIVVRLKAESKLQKVGYIPGEQE</sequence>
<evidence type="ECO:0000256" key="3">
    <source>
        <dbReference type="ARBA" id="ARBA00022884"/>
    </source>
</evidence>
<proteinExistence type="inferred from homology"/>
<reference evidence="7" key="1">
    <citation type="submission" date="2020-10" db="EMBL/GenBank/DDBJ databases">
        <authorList>
            <person name="Gilroy R."/>
        </authorList>
    </citation>
    <scope>NUCLEOTIDE SEQUENCE</scope>
    <source>
        <strain evidence="7">3924</strain>
    </source>
</reference>
<keyword evidence="4" id="KW-0805">Transcription regulation</keyword>
<evidence type="ECO:0000313" key="7">
    <source>
        <dbReference type="EMBL" id="MBO8439556.1"/>
    </source>
</evidence>
<dbReference type="AlphaFoldDB" id="A0A940DJI7"/>
<dbReference type="Gene3D" id="1.10.940.10">
    <property type="entry name" value="NusB-like"/>
    <property type="match status" value="1"/>
</dbReference>
<evidence type="ECO:0000313" key="8">
    <source>
        <dbReference type="Proteomes" id="UP000712007"/>
    </source>
</evidence>